<feature type="region of interest" description="Disordered" evidence="1">
    <location>
        <begin position="175"/>
        <end position="206"/>
    </location>
</feature>
<dbReference type="AlphaFoldDB" id="A0A1J1I0F8"/>
<name>A0A1J1I0F8_9DIPT</name>
<feature type="compositionally biased region" description="Polar residues" evidence="1">
    <location>
        <begin position="369"/>
        <end position="378"/>
    </location>
</feature>
<evidence type="ECO:0000313" key="3">
    <source>
        <dbReference type="Proteomes" id="UP000183832"/>
    </source>
</evidence>
<feature type="region of interest" description="Disordered" evidence="1">
    <location>
        <begin position="312"/>
        <end position="353"/>
    </location>
</feature>
<feature type="compositionally biased region" description="Basic and acidic residues" evidence="1">
    <location>
        <begin position="178"/>
        <end position="206"/>
    </location>
</feature>
<dbReference type="Proteomes" id="UP000183832">
    <property type="component" value="Unassembled WGS sequence"/>
</dbReference>
<feature type="compositionally biased region" description="Basic and acidic residues" evidence="1">
    <location>
        <begin position="103"/>
        <end position="120"/>
    </location>
</feature>
<evidence type="ECO:0000256" key="1">
    <source>
        <dbReference type="SAM" id="MobiDB-lite"/>
    </source>
</evidence>
<feature type="compositionally biased region" description="Polar residues" evidence="1">
    <location>
        <begin position="670"/>
        <end position="679"/>
    </location>
</feature>
<proteinExistence type="predicted"/>
<feature type="compositionally biased region" description="Polar residues" evidence="1">
    <location>
        <begin position="808"/>
        <end position="838"/>
    </location>
</feature>
<keyword evidence="3" id="KW-1185">Reference proteome</keyword>
<feature type="compositionally biased region" description="Low complexity" evidence="1">
    <location>
        <begin position="258"/>
        <end position="278"/>
    </location>
</feature>
<feature type="region of interest" description="Disordered" evidence="1">
    <location>
        <begin position="74"/>
        <end position="122"/>
    </location>
</feature>
<feature type="compositionally biased region" description="Basic and acidic residues" evidence="1">
    <location>
        <begin position="538"/>
        <end position="549"/>
    </location>
</feature>
<feature type="compositionally biased region" description="Polar residues" evidence="1">
    <location>
        <begin position="689"/>
        <end position="707"/>
    </location>
</feature>
<feature type="compositionally biased region" description="Low complexity" evidence="1">
    <location>
        <begin position="486"/>
        <end position="495"/>
    </location>
</feature>
<sequence length="1106" mass="125810">MFIRSQLNPMAYVNAVNSGKKNVEQILLSPESKLQLVPLGPKLIKQTVNKHKTVDTEDTELKYIRQADGTLVTEKKKTTEHEDILDKDLPPDDDNQSSGSQEKILKHKESSQHFKKQRDEQEVEYVSDGKVIAKEMRYATENQFMERDGSKEEETDWDSLSDRVKKSRRQLQKTLLQKQRESNAINERKDALTNRPLDFDREEETRRKETYKWLDSHFGSESTSKDSRDESISDIVVEPTKKSYFNVTIKSNNHHNVTHTSSSSSLNNNINSNNNNQNNKITSIAHRQTNSTTKLSTDNDVFTNKLSAPSKVYVPEREPAPTKQKYFQGVSDWSERKESPPRPLRANPLSSKAFQEELSNTIERKQRSMKLQGSQNDIRLSGKKFEEFKPTNGRQMSSRDDVQRLQKEDLGYLSGSRTDLRVPRKYSNDDYAVPIKKKTNGLLHREDSGFRDSKEDVRSPPQREDSFGHDDVKQTSIQRDDSAYVSSSTYFTTPRSPRRPRSPVIKTPDSGIRSPDNDFESDEIHQPPAVPQRKKAIERKIRVPTKNEDYANYPAKPRRDPPIDYSPPPPRSRSVSPLPPIHHVYSDRKSYQKTRFSSPPSTPTVPRATQTSPPKKKTVGNAIGNSLRKLVGKIRSVSAERKLKAKPSSGISSKQSPSPLPMTRHRSVSHLPSTSSYQRNDYVIDGHITGNNYKNRPQSTSTQASTTHIRRERTLDHIERSGSSTTDNEMPINERTVTTHHQKKTMITSPKQRYYLGENPYGGSIFGKENKYQNGVPRDSEIVKHKNYYNSSQVHPPARRLRSEEPTFGSNVNSLGRFSKSTNRLTTNGTSTQTKNGFSSSAALNESNENYRNSQTLPRKLDHHKQKPISQSTINVSIVNNVKNHPVQNTGPAKPARTYKALQRSKSFNVHGMNGTNDPSPIYMEKLTNNNYKNYSNGHHKEPDSRTLHGEEEMTQKNIKFTERESSGSKGSSRSSPIVGKDSPIGILRRGSNSTDNDNYSETYKYQTKSNDPLNPTVTDTVETFSKKVIPTEIDPRTKKETTIERHEIKKVTTSRNFGTPSPTHVPSLKYYDVNHNKNGNGGVDETIGVVDPTLREIWDEHLVRF</sequence>
<dbReference type="OrthoDB" id="6605262at2759"/>
<feature type="compositionally biased region" description="Basic and acidic residues" evidence="1">
    <location>
        <begin position="397"/>
        <end position="410"/>
    </location>
</feature>
<reference evidence="2 3" key="1">
    <citation type="submission" date="2015-04" db="EMBL/GenBank/DDBJ databases">
        <authorList>
            <person name="Syromyatnikov M.Y."/>
            <person name="Popov V.N."/>
        </authorList>
    </citation>
    <scope>NUCLEOTIDE SEQUENCE [LARGE SCALE GENOMIC DNA]</scope>
</reference>
<feature type="region of interest" description="Disordered" evidence="1">
    <location>
        <begin position="366"/>
        <end position="627"/>
    </location>
</feature>
<feature type="compositionally biased region" description="Basic and acidic residues" evidence="1">
    <location>
        <begin position="74"/>
        <end position="90"/>
    </location>
</feature>
<feature type="compositionally biased region" description="Low complexity" evidence="1">
    <location>
        <begin position="839"/>
        <end position="850"/>
    </location>
</feature>
<feature type="compositionally biased region" description="Polar residues" evidence="1">
    <location>
        <begin position="991"/>
        <end position="1016"/>
    </location>
</feature>
<feature type="compositionally biased region" description="Basic and acidic residues" evidence="1">
    <location>
        <begin position="443"/>
        <end position="482"/>
    </location>
</feature>
<dbReference type="EMBL" id="CVRI01000025">
    <property type="protein sequence ID" value="CRK92310.1"/>
    <property type="molecule type" value="Genomic_DNA"/>
</dbReference>
<evidence type="ECO:0000313" key="2">
    <source>
        <dbReference type="EMBL" id="CRK92310.1"/>
    </source>
</evidence>
<feature type="region of interest" description="Disordered" evidence="1">
    <location>
        <begin position="792"/>
        <end position="868"/>
    </location>
</feature>
<feature type="region of interest" description="Disordered" evidence="1">
    <location>
        <begin position="142"/>
        <end position="161"/>
    </location>
</feature>
<feature type="region of interest" description="Disordered" evidence="1">
    <location>
        <begin position="639"/>
        <end position="711"/>
    </location>
</feature>
<organism evidence="2 3">
    <name type="scientific">Clunio marinus</name>
    <dbReference type="NCBI Taxonomy" id="568069"/>
    <lineage>
        <taxon>Eukaryota</taxon>
        <taxon>Metazoa</taxon>
        <taxon>Ecdysozoa</taxon>
        <taxon>Arthropoda</taxon>
        <taxon>Hexapoda</taxon>
        <taxon>Insecta</taxon>
        <taxon>Pterygota</taxon>
        <taxon>Neoptera</taxon>
        <taxon>Endopterygota</taxon>
        <taxon>Diptera</taxon>
        <taxon>Nematocera</taxon>
        <taxon>Chironomoidea</taxon>
        <taxon>Chironomidae</taxon>
        <taxon>Clunio</taxon>
    </lineage>
</organism>
<feature type="compositionally biased region" description="Basic and acidic residues" evidence="1">
    <location>
        <begin position="939"/>
        <end position="967"/>
    </location>
</feature>
<feature type="compositionally biased region" description="Basic and acidic residues" evidence="1">
    <location>
        <begin position="142"/>
        <end position="152"/>
    </location>
</feature>
<feature type="compositionally biased region" description="Low complexity" evidence="1">
    <location>
        <begin position="647"/>
        <end position="657"/>
    </location>
</feature>
<feature type="compositionally biased region" description="Basic and acidic residues" evidence="1">
    <location>
        <begin position="418"/>
        <end position="428"/>
    </location>
</feature>
<feature type="region of interest" description="Disordered" evidence="1">
    <location>
        <begin position="255"/>
        <end position="278"/>
    </location>
</feature>
<gene>
    <name evidence="2" type="primary">putative GL16003</name>
    <name evidence="2" type="ORF">CLUMA_CG005858</name>
</gene>
<protein>
    <submittedName>
        <fullName evidence="2">CLUMA_CG005858, isoform A</fullName>
    </submittedName>
</protein>
<accession>A0A1J1I0F8</accession>
<feature type="region of interest" description="Disordered" evidence="1">
    <location>
        <begin position="931"/>
        <end position="1016"/>
    </location>
</feature>